<dbReference type="InterPro" id="IPR017137">
    <property type="entry name" value="Arg-tRNA-P_Trfase_1_euk"/>
</dbReference>
<dbReference type="InterPro" id="IPR030700">
    <property type="entry name" value="N-end_Aminoacyl_Trfase"/>
</dbReference>
<name>W7I572_9PEZI</name>
<feature type="region of interest" description="Disordered" evidence="6">
    <location>
        <begin position="343"/>
        <end position="387"/>
    </location>
</feature>
<dbReference type="PANTHER" id="PTHR21367">
    <property type="entry name" value="ARGININE-TRNA-PROTEIN TRANSFERASE 1"/>
    <property type="match status" value="1"/>
</dbReference>
<evidence type="ECO:0000259" key="7">
    <source>
        <dbReference type="Pfam" id="PF04376"/>
    </source>
</evidence>
<evidence type="ECO:0000256" key="5">
    <source>
        <dbReference type="PIRNR" id="PIRNR037207"/>
    </source>
</evidence>
<comment type="similarity">
    <text evidence="1 5">Belongs to the R-transferase family.</text>
</comment>
<evidence type="ECO:0000313" key="10">
    <source>
        <dbReference type="Proteomes" id="UP000024837"/>
    </source>
</evidence>
<dbReference type="Pfam" id="PF04377">
    <property type="entry name" value="ATE_C"/>
    <property type="match status" value="1"/>
</dbReference>
<evidence type="ECO:0000256" key="4">
    <source>
        <dbReference type="ARBA" id="ARBA00023315"/>
    </source>
</evidence>
<dbReference type="OrthoDB" id="74183at2759"/>
<protein>
    <recommendedName>
        <fullName evidence="5">Arginyl-tRNA--protein transferase 1</fullName>
        <shortName evidence="5">Arginyltransferase 1</shortName>
        <shortName evidence="5">R-transferase 1</shortName>
        <ecNumber evidence="5">2.3.2.8</ecNumber>
    </recommendedName>
    <alternativeName>
        <fullName evidence="5">Arginine-tRNA--protein transferase 1</fullName>
    </alternativeName>
</protein>
<dbReference type="AlphaFoldDB" id="W7I572"/>
<accession>W7I572</accession>
<dbReference type="Proteomes" id="UP000024837">
    <property type="component" value="Unassembled WGS sequence"/>
</dbReference>
<evidence type="ECO:0000256" key="1">
    <source>
        <dbReference type="ARBA" id="ARBA00009991"/>
    </source>
</evidence>
<evidence type="ECO:0000256" key="3">
    <source>
        <dbReference type="ARBA" id="ARBA00022786"/>
    </source>
</evidence>
<organism evidence="9 10">
    <name type="scientific">Drechslerella stenobrocha 248</name>
    <dbReference type="NCBI Taxonomy" id="1043628"/>
    <lineage>
        <taxon>Eukaryota</taxon>
        <taxon>Fungi</taxon>
        <taxon>Dikarya</taxon>
        <taxon>Ascomycota</taxon>
        <taxon>Pezizomycotina</taxon>
        <taxon>Orbiliomycetes</taxon>
        <taxon>Orbiliales</taxon>
        <taxon>Orbiliaceae</taxon>
        <taxon>Drechslerella</taxon>
    </lineage>
</organism>
<evidence type="ECO:0000259" key="8">
    <source>
        <dbReference type="Pfam" id="PF04377"/>
    </source>
</evidence>
<feature type="compositionally biased region" description="Acidic residues" evidence="6">
    <location>
        <begin position="366"/>
        <end position="375"/>
    </location>
</feature>
<dbReference type="EC" id="2.3.2.8" evidence="5"/>
<comment type="function">
    <text evidence="5">Involved in the post-translational conjugation of arginine to the N-terminal aspartate or glutamate of a protein. This arginylation is required for degradation of the protein via the ubiquitin pathway.</text>
</comment>
<evidence type="ECO:0000256" key="2">
    <source>
        <dbReference type="ARBA" id="ARBA00022679"/>
    </source>
</evidence>
<dbReference type="HOGENOM" id="CLU_020349_0_0_1"/>
<dbReference type="PANTHER" id="PTHR21367:SF1">
    <property type="entry name" value="ARGINYL-TRNA--PROTEIN TRANSFERASE 1"/>
    <property type="match status" value="1"/>
</dbReference>
<dbReference type="SUPFAM" id="SSF55729">
    <property type="entry name" value="Acyl-CoA N-acyltransferases (Nat)"/>
    <property type="match status" value="1"/>
</dbReference>
<dbReference type="InterPro" id="IPR016181">
    <property type="entry name" value="Acyl_CoA_acyltransferase"/>
</dbReference>
<feature type="domain" description="N-end rule aminoacyl transferase C-terminal" evidence="8">
    <location>
        <begin position="177"/>
        <end position="308"/>
    </location>
</feature>
<comment type="catalytic activity">
    <reaction evidence="5">
        <text>an N-terminal L-alpha-aminoacyl-[protein] + L-arginyl-tRNA(Arg) = an N-terminal L-arginyl-L-aminoacyl-[protein] + tRNA(Arg) + H(+)</text>
        <dbReference type="Rhea" id="RHEA:10208"/>
        <dbReference type="Rhea" id="RHEA-COMP:9658"/>
        <dbReference type="Rhea" id="RHEA-COMP:9673"/>
        <dbReference type="Rhea" id="RHEA-COMP:10636"/>
        <dbReference type="Rhea" id="RHEA-COMP:10638"/>
        <dbReference type="ChEBI" id="CHEBI:15378"/>
        <dbReference type="ChEBI" id="CHEBI:78442"/>
        <dbReference type="ChEBI" id="CHEBI:78513"/>
        <dbReference type="ChEBI" id="CHEBI:78597"/>
        <dbReference type="ChEBI" id="CHEBI:83562"/>
        <dbReference type="EC" id="2.3.2.8"/>
    </reaction>
</comment>
<dbReference type="InterPro" id="IPR007471">
    <property type="entry name" value="N-end_Aminoacyl_Trfase_N"/>
</dbReference>
<dbReference type="GO" id="GO:0004057">
    <property type="term" value="F:arginyl-tRNA--protein transferase activity"/>
    <property type="evidence" value="ECO:0007669"/>
    <property type="project" value="UniProtKB-EC"/>
</dbReference>
<gene>
    <name evidence="9" type="ORF">DRE_03202</name>
</gene>
<dbReference type="EMBL" id="KI966409">
    <property type="protein sequence ID" value="EWC47582.1"/>
    <property type="molecule type" value="Genomic_DNA"/>
</dbReference>
<proteinExistence type="inferred from homology"/>
<dbReference type="InterPro" id="IPR007472">
    <property type="entry name" value="N-end_Aminoacyl_Trfase_C"/>
</dbReference>
<evidence type="ECO:0000313" key="9">
    <source>
        <dbReference type="EMBL" id="EWC47582.1"/>
    </source>
</evidence>
<dbReference type="Pfam" id="PF04376">
    <property type="entry name" value="ATE_N"/>
    <property type="match status" value="1"/>
</dbReference>
<keyword evidence="2 5" id="KW-0808">Transferase</keyword>
<keyword evidence="3 5" id="KW-0833">Ubl conjugation pathway</keyword>
<reference evidence="9 10" key="1">
    <citation type="submission" date="2013-05" db="EMBL/GenBank/DDBJ databases">
        <title>Drechslerella stenobrocha genome reveals carnivorous origination and mechanical trapping mechanism of predatory fungi.</title>
        <authorList>
            <person name="Liu X."/>
            <person name="Zhang W."/>
            <person name="Liu K."/>
        </authorList>
    </citation>
    <scope>NUCLEOTIDE SEQUENCE [LARGE SCALE GENOMIC DNA]</scope>
    <source>
        <strain evidence="9 10">248</strain>
    </source>
</reference>
<dbReference type="PIRSF" id="PIRSF037207">
    <property type="entry name" value="ATE1_euk"/>
    <property type="match status" value="1"/>
</dbReference>
<keyword evidence="10" id="KW-1185">Reference proteome</keyword>
<sequence length="461" mass="52186">MADENSHLLATRTVLYPYGCSNSSCGYCNVKIGNKSYMMLAGIDDRNTTLGITPGDYKDLLDRGWRRSGNVLYKPDMKGSCCQEYTIRLEAGKFKPTSKQRKCVNAWSRYIQGLDHKREQVHKYPIPREEKRRRRRAGFNLIEKVHESEYANMKIQCPVEPAHNFEIKLEENTFTAEKYELFKHYQTVIHKDTGVSESGFKRFLCTNPFKPRYSTDSGGRKIGAYHQCYYVDGRLIAMAVLDLLPDCVSGVYFMYHTDMSQWGFGKLSALREIALAIEGGYGYYYMGYYIHSCPKMRYKCEYGPSVILDPEHYDWHPFDDAFRKSLDAQPYLSLTQERKIAAGEVPALSGNEHPSTEEVVETPVLPEDEQPDIEETPSSPEEASPTVFTSDMSGVLRKEDIESSLGDVTIVVGAHIATADELSTWESQDIHDPGSLSHKLAEAVATLGQVVMARSMICLAL</sequence>
<evidence type="ECO:0000256" key="6">
    <source>
        <dbReference type="SAM" id="MobiDB-lite"/>
    </source>
</evidence>
<dbReference type="GO" id="GO:0005737">
    <property type="term" value="C:cytoplasm"/>
    <property type="evidence" value="ECO:0007669"/>
    <property type="project" value="TreeGrafter"/>
</dbReference>
<keyword evidence="4 5" id="KW-0012">Acyltransferase</keyword>
<feature type="compositionally biased region" description="Low complexity" evidence="6">
    <location>
        <begin position="376"/>
        <end position="386"/>
    </location>
</feature>
<feature type="domain" description="N-end aminoacyl transferase N-terminal" evidence="7">
    <location>
        <begin position="23"/>
        <end position="102"/>
    </location>
</feature>